<organism evidence="1 2">
    <name type="scientific">Cirrhinus molitorella</name>
    <name type="common">mud carp</name>
    <dbReference type="NCBI Taxonomy" id="172907"/>
    <lineage>
        <taxon>Eukaryota</taxon>
        <taxon>Metazoa</taxon>
        <taxon>Chordata</taxon>
        <taxon>Craniata</taxon>
        <taxon>Vertebrata</taxon>
        <taxon>Euteleostomi</taxon>
        <taxon>Actinopterygii</taxon>
        <taxon>Neopterygii</taxon>
        <taxon>Teleostei</taxon>
        <taxon>Ostariophysi</taxon>
        <taxon>Cypriniformes</taxon>
        <taxon>Cyprinidae</taxon>
        <taxon>Labeoninae</taxon>
        <taxon>Labeonini</taxon>
        <taxon>Cirrhinus</taxon>
    </lineage>
</organism>
<sequence>MKCFRAIYKKPCSGTLQQGQSEQIFLSGGSSSLEWMTVVVKFGALAARVSWRSGTHQQQAKSFTSKRFYFEKLHFRPLSWKSCSGRCLHTAYQV</sequence>
<reference evidence="1 2" key="1">
    <citation type="submission" date="2023-09" db="EMBL/GenBank/DDBJ databases">
        <authorList>
            <person name="Wang M."/>
        </authorList>
    </citation>
    <scope>NUCLEOTIDE SEQUENCE [LARGE SCALE GENOMIC DNA]</scope>
    <source>
        <strain evidence="1">GT-2023</strain>
        <tissue evidence="1">Liver</tissue>
    </source>
</reference>
<comment type="caution">
    <text evidence="1">The sequence shown here is derived from an EMBL/GenBank/DDBJ whole genome shotgun (WGS) entry which is preliminary data.</text>
</comment>
<evidence type="ECO:0000313" key="2">
    <source>
        <dbReference type="Proteomes" id="UP001558613"/>
    </source>
</evidence>
<keyword evidence="2" id="KW-1185">Reference proteome</keyword>
<evidence type="ECO:0000313" key="1">
    <source>
        <dbReference type="EMBL" id="KAL1266806.1"/>
    </source>
</evidence>
<accession>A0ABR3MQ95</accession>
<protein>
    <submittedName>
        <fullName evidence="1">Uncharacterized protein</fullName>
    </submittedName>
</protein>
<name>A0ABR3MQ95_9TELE</name>
<proteinExistence type="predicted"/>
<dbReference type="Proteomes" id="UP001558613">
    <property type="component" value="Unassembled WGS sequence"/>
</dbReference>
<gene>
    <name evidence="1" type="ORF">QQF64_002481</name>
</gene>
<dbReference type="EMBL" id="JAYMGO010000010">
    <property type="protein sequence ID" value="KAL1266806.1"/>
    <property type="molecule type" value="Genomic_DNA"/>
</dbReference>